<proteinExistence type="predicted"/>
<evidence type="ECO:0000256" key="1">
    <source>
        <dbReference type="SAM" id="MobiDB-lite"/>
    </source>
</evidence>
<dbReference type="Proteomes" id="UP000030108">
    <property type="component" value="Unassembled WGS sequence"/>
</dbReference>
<dbReference type="AlphaFoldDB" id="A0A0A1UIK8"/>
<dbReference type="EMBL" id="JATN01000321">
    <property type="protein sequence ID" value="EUC58191.1"/>
    <property type="molecule type" value="Genomic_DNA"/>
</dbReference>
<accession>A0A0A1UIK8</accession>
<comment type="caution">
    <text evidence="2">The sequence shown here is derived from an EMBL/GenBank/DDBJ whole genome shotgun (WGS) entry which is preliminary data.</text>
</comment>
<reference evidence="3" key="1">
    <citation type="journal article" date="2014" name="Genome Announc.">
        <title>Draft genome sequence of the plant-pathogenic soil fungus Rhizoctonia solani anastomosis group 3 strain Rhs1AP.</title>
        <authorList>
            <person name="Cubeta M.A."/>
            <person name="Thomas E."/>
            <person name="Dean R.A."/>
            <person name="Jabaji S."/>
            <person name="Neate S.M."/>
            <person name="Tavantzis S."/>
            <person name="Toda T."/>
            <person name="Vilgalys R."/>
            <person name="Bharathan N."/>
            <person name="Fedorova-Abrams N."/>
            <person name="Pakala S.B."/>
            <person name="Pakala S.M."/>
            <person name="Zafar N."/>
            <person name="Joardar V."/>
            <person name="Losada L."/>
            <person name="Nierman W.C."/>
        </authorList>
    </citation>
    <scope>NUCLEOTIDE SEQUENCE [LARGE SCALE GENOMIC DNA]</scope>
    <source>
        <strain evidence="3">AG-3</strain>
    </source>
</reference>
<feature type="region of interest" description="Disordered" evidence="1">
    <location>
        <begin position="1"/>
        <end position="29"/>
    </location>
</feature>
<protein>
    <submittedName>
        <fullName evidence="2">Uncharacterized protein</fullName>
    </submittedName>
</protein>
<evidence type="ECO:0000313" key="3">
    <source>
        <dbReference type="Proteomes" id="UP000030108"/>
    </source>
</evidence>
<gene>
    <name evidence="2" type="ORF">RSOL_236800</name>
</gene>
<organism evidence="2 3">
    <name type="scientific">Rhizoctonia solani AG-3 Rhs1AP</name>
    <dbReference type="NCBI Taxonomy" id="1086054"/>
    <lineage>
        <taxon>Eukaryota</taxon>
        <taxon>Fungi</taxon>
        <taxon>Dikarya</taxon>
        <taxon>Basidiomycota</taxon>
        <taxon>Agaricomycotina</taxon>
        <taxon>Agaricomycetes</taxon>
        <taxon>Cantharellales</taxon>
        <taxon>Ceratobasidiaceae</taxon>
        <taxon>Rhizoctonia</taxon>
    </lineage>
</organism>
<evidence type="ECO:0000313" key="2">
    <source>
        <dbReference type="EMBL" id="EUC58191.1"/>
    </source>
</evidence>
<name>A0A0A1UIK8_9AGAM</name>
<sequence length="29" mass="3059">MVQAVGWHSDGTPNLGEPRALTDNVPEPA</sequence>